<keyword evidence="2" id="KW-1185">Reference proteome</keyword>
<proteinExistence type="predicted"/>
<dbReference type="AlphaFoldDB" id="A0A8C0VCG3"/>
<name>A0A8C0VCG3_CYACU</name>
<accession>A0A8C0VCG3</accession>
<dbReference type="Ensembl" id="ENSCCET00000030142.1">
    <property type="protein sequence ID" value="ENSCCEP00000019858.1"/>
    <property type="gene ID" value="ENSCCEG00000018009.1"/>
</dbReference>
<dbReference type="Proteomes" id="UP000694410">
    <property type="component" value="Unplaced"/>
</dbReference>
<organism evidence="1 2">
    <name type="scientific">Cyanistes caeruleus</name>
    <name type="common">Eurasian blue tit</name>
    <name type="synonym">Parus caeruleus</name>
    <dbReference type="NCBI Taxonomy" id="156563"/>
    <lineage>
        <taxon>Eukaryota</taxon>
        <taxon>Metazoa</taxon>
        <taxon>Chordata</taxon>
        <taxon>Craniata</taxon>
        <taxon>Vertebrata</taxon>
        <taxon>Euteleostomi</taxon>
        <taxon>Archelosauria</taxon>
        <taxon>Archosauria</taxon>
        <taxon>Dinosauria</taxon>
        <taxon>Saurischia</taxon>
        <taxon>Theropoda</taxon>
        <taxon>Coelurosauria</taxon>
        <taxon>Aves</taxon>
        <taxon>Neognathae</taxon>
        <taxon>Neoaves</taxon>
        <taxon>Telluraves</taxon>
        <taxon>Australaves</taxon>
        <taxon>Passeriformes</taxon>
        <taxon>Paridae</taxon>
        <taxon>Cyanistes</taxon>
    </lineage>
</organism>
<evidence type="ECO:0000313" key="1">
    <source>
        <dbReference type="Ensembl" id="ENSCCEP00000019858.1"/>
    </source>
</evidence>
<sequence>MPAGKRKLGFIESRLQLVVKSAEHMQWCKQALKMMLQGKAKAGIPVSNTPAL</sequence>
<reference evidence="1" key="2">
    <citation type="submission" date="2025-09" db="UniProtKB">
        <authorList>
            <consortium name="Ensembl"/>
        </authorList>
    </citation>
    <scope>IDENTIFICATION</scope>
</reference>
<protein>
    <submittedName>
        <fullName evidence="1">Uncharacterized protein</fullName>
    </submittedName>
</protein>
<reference evidence="1" key="1">
    <citation type="submission" date="2025-08" db="UniProtKB">
        <authorList>
            <consortium name="Ensembl"/>
        </authorList>
    </citation>
    <scope>IDENTIFICATION</scope>
</reference>
<evidence type="ECO:0000313" key="2">
    <source>
        <dbReference type="Proteomes" id="UP000694410"/>
    </source>
</evidence>